<organism evidence="2 3">
    <name type="scientific">Cavia porcellus</name>
    <name type="common">Guinea pig</name>
    <dbReference type="NCBI Taxonomy" id="10141"/>
    <lineage>
        <taxon>Eukaryota</taxon>
        <taxon>Metazoa</taxon>
        <taxon>Chordata</taxon>
        <taxon>Craniata</taxon>
        <taxon>Vertebrata</taxon>
        <taxon>Euteleostomi</taxon>
        <taxon>Mammalia</taxon>
        <taxon>Eutheria</taxon>
        <taxon>Euarchontoglires</taxon>
        <taxon>Glires</taxon>
        <taxon>Rodentia</taxon>
        <taxon>Hystricomorpha</taxon>
        <taxon>Caviidae</taxon>
        <taxon>Cavia</taxon>
    </lineage>
</organism>
<keyword evidence="1" id="KW-0812">Transmembrane</keyword>
<sequence length="109" mass="12386">MTSLEFKKLTALLWKNFTLKRRKYMSLVMEILLTVLFGISLLGLRNVLFMKKIGPFSFTAFPVNHTPSFIGAPVTFPYPWELAYVPSNSTVVQNIVANVKKDLNTNMQG</sequence>
<dbReference type="InParanoid" id="A0A286XCI6"/>
<reference evidence="2" key="2">
    <citation type="submission" date="2025-08" db="UniProtKB">
        <authorList>
            <consortium name="Ensembl"/>
        </authorList>
    </citation>
    <scope>IDENTIFICATION</scope>
    <source>
        <strain evidence="2">2N</strain>
    </source>
</reference>
<dbReference type="EMBL" id="AAKN02007640">
    <property type="status" value="NOT_ANNOTATED_CDS"/>
    <property type="molecule type" value="Genomic_DNA"/>
</dbReference>
<keyword evidence="1" id="KW-0472">Membrane</keyword>
<dbReference type="Ensembl" id="ENSCPOT00000034137.1">
    <property type="protein sequence ID" value="ENSCPOP00000023107.1"/>
    <property type="gene ID" value="ENSCPOG00000034787.1"/>
</dbReference>
<dbReference type="AlphaFoldDB" id="A0A286XCI6"/>
<evidence type="ECO:0000256" key="1">
    <source>
        <dbReference type="SAM" id="Phobius"/>
    </source>
</evidence>
<proteinExistence type="predicted"/>
<dbReference type="OMA" id="TISHPWE"/>
<evidence type="ECO:0000313" key="3">
    <source>
        <dbReference type="Proteomes" id="UP000005447"/>
    </source>
</evidence>
<dbReference type="VEuPathDB" id="HostDB:ENSCPOG00000034787"/>
<dbReference type="Proteomes" id="UP000005447">
    <property type="component" value="Unassembled WGS sequence"/>
</dbReference>
<feature type="transmembrane region" description="Helical" evidence="1">
    <location>
        <begin position="24"/>
        <end position="44"/>
    </location>
</feature>
<dbReference type="Bgee" id="ENSCPOG00000034787">
    <property type="expression patterns" value="Expressed in testis"/>
</dbReference>
<keyword evidence="3" id="KW-1185">Reference proteome</keyword>
<dbReference type="STRING" id="10141.ENSCPOP00000023107"/>
<keyword evidence="1" id="KW-1133">Transmembrane helix</keyword>
<protein>
    <recommendedName>
        <fullName evidence="4">ABC transporter permease</fullName>
    </recommendedName>
</protein>
<evidence type="ECO:0008006" key="4">
    <source>
        <dbReference type="Google" id="ProtNLM"/>
    </source>
</evidence>
<reference evidence="2" key="3">
    <citation type="submission" date="2025-09" db="UniProtKB">
        <authorList>
            <consortium name="Ensembl"/>
        </authorList>
    </citation>
    <scope>IDENTIFICATION</scope>
    <source>
        <strain evidence="2">2N</strain>
    </source>
</reference>
<dbReference type="eggNOG" id="KOG0059">
    <property type="taxonomic scope" value="Eukaryota"/>
</dbReference>
<reference evidence="3" key="1">
    <citation type="journal article" date="2011" name="Nature">
        <title>A high-resolution map of human evolutionary constraint using 29 mammals.</title>
        <authorList>
            <person name="Lindblad-Toh K."/>
            <person name="Garber M."/>
            <person name="Zuk O."/>
            <person name="Lin M.F."/>
            <person name="Parker B.J."/>
            <person name="Washietl S."/>
            <person name="Kheradpour P."/>
            <person name="Ernst J."/>
            <person name="Jordan G."/>
            <person name="Mauceli E."/>
            <person name="Ward L.D."/>
            <person name="Lowe C.B."/>
            <person name="Holloway A.K."/>
            <person name="Clamp M."/>
            <person name="Gnerre S."/>
            <person name="Alfoldi J."/>
            <person name="Beal K."/>
            <person name="Chang J."/>
            <person name="Clawson H."/>
            <person name="Cuff J."/>
            <person name="Di Palma F."/>
            <person name="Fitzgerald S."/>
            <person name="Flicek P."/>
            <person name="Guttman M."/>
            <person name="Hubisz M.J."/>
            <person name="Jaffe D.B."/>
            <person name="Jungreis I."/>
            <person name="Kent W.J."/>
            <person name="Kostka D."/>
            <person name="Lara M."/>
            <person name="Martins A.L."/>
            <person name="Massingham T."/>
            <person name="Moltke I."/>
            <person name="Raney B.J."/>
            <person name="Rasmussen M.D."/>
            <person name="Robinson J."/>
            <person name="Stark A."/>
            <person name="Vilella A.J."/>
            <person name="Wen J."/>
            <person name="Xie X."/>
            <person name="Zody M.C."/>
            <person name="Baldwin J."/>
            <person name="Bloom T."/>
            <person name="Chin C.W."/>
            <person name="Heiman D."/>
            <person name="Nicol R."/>
            <person name="Nusbaum C."/>
            <person name="Young S."/>
            <person name="Wilkinson J."/>
            <person name="Worley K.C."/>
            <person name="Kovar C.L."/>
            <person name="Muzny D.M."/>
            <person name="Gibbs R.A."/>
            <person name="Cree A."/>
            <person name="Dihn H.H."/>
            <person name="Fowler G."/>
            <person name="Jhangiani S."/>
            <person name="Joshi V."/>
            <person name="Lee S."/>
            <person name="Lewis L.R."/>
            <person name="Nazareth L.V."/>
            <person name="Okwuonu G."/>
            <person name="Santibanez J."/>
            <person name="Warren W.C."/>
            <person name="Mardis E.R."/>
            <person name="Weinstock G.M."/>
            <person name="Wilson R.K."/>
            <person name="Delehaunty K."/>
            <person name="Dooling D."/>
            <person name="Fronik C."/>
            <person name="Fulton L."/>
            <person name="Fulton B."/>
            <person name="Graves T."/>
            <person name="Minx P."/>
            <person name="Sodergren E."/>
            <person name="Birney E."/>
            <person name="Margulies E.H."/>
            <person name="Herrero J."/>
            <person name="Green E.D."/>
            <person name="Haussler D."/>
            <person name="Siepel A."/>
            <person name="Goldman N."/>
            <person name="Pollard K.S."/>
            <person name="Pedersen J.S."/>
            <person name="Lander E.S."/>
            <person name="Kellis M."/>
        </authorList>
    </citation>
    <scope>NUCLEOTIDE SEQUENCE [LARGE SCALE GENOMIC DNA]</scope>
    <source>
        <strain evidence="3">2N</strain>
    </source>
</reference>
<dbReference type="GeneTree" id="ENSGT00940000162242"/>
<accession>A0A286XCI6</accession>
<evidence type="ECO:0000313" key="2">
    <source>
        <dbReference type="Ensembl" id="ENSCPOP00000023107.1"/>
    </source>
</evidence>
<name>A0A286XCI6_CAVPO</name>